<accession>A0A9Q5C1D3</accession>
<protein>
    <submittedName>
        <fullName evidence="1">Uncharacterized protein</fullName>
    </submittedName>
</protein>
<sequence>MWVRNMYMGVGGGLYTGPGGGLYTGPDINPYMSNIPPWHIFVRELEKRGFNSQAQMIRQRAGRYLDL</sequence>
<gene>
    <name evidence="1" type="ORF">IMAU50013_01723</name>
</gene>
<evidence type="ECO:0000313" key="1">
    <source>
        <dbReference type="EMBL" id="NRN92176.1"/>
    </source>
</evidence>
<name>A0A9Q5C1D3_LACHE</name>
<dbReference type="Proteomes" id="UP000601587">
    <property type="component" value="Unassembled WGS sequence"/>
</dbReference>
<comment type="caution">
    <text evidence="1">The sequence shown here is derived from an EMBL/GenBank/DDBJ whole genome shotgun (WGS) entry which is preliminary data.</text>
</comment>
<dbReference type="EMBL" id="WCGB01000045">
    <property type="protein sequence ID" value="NRN92176.1"/>
    <property type="molecule type" value="Genomic_DNA"/>
</dbReference>
<organism evidence="1 2">
    <name type="scientific">Lactobacillus helveticus</name>
    <name type="common">Lactobacillus suntoryeus</name>
    <dbReference type="NCBI Taxonomy" id="1587"/>
    <lineage>
        <taxon>Bacteria</taxon>
        <taxon>Bacillati</taxon>
        <taxon>Bacillota</taxon>
        <taxon>Bacilli</taxon>
        <taxon>Lactobacillales</taxon>
        <taxon>Lactobacillaceae</taxon>
        <taxon>Lactobacillus</taxon>
    </lineage>
</organism>
<proteinExistence type="predicted"/>
<dbReference type="AlphaFoldDB" id="A0A9Q5C1D3"/>
<evidence type="ECO:0000313" key="2">
    <source>
        <dbReference type="Proteomes" id="UP000601587"/>
    </source>
</evidence>
<reference evidence="1" key="1">
    <citation type="submission" date="2019-09" db="EMBL/GenBank/DDBJ databases">
        <title>Comparative genomic analysis of Lactobacillus helveticus.</title>
        <authorList>
            <person name="Zhang H."/>
            <person name="Chen Y."/>
            <person name="Zhong Z."/>
        </authorList>
    </citation>
    <scope>NUCLEOTIDE SEQUENCE</scope>
    <source>
        <strain evidence="1">IMAU50013</strain>
    </source>
</reference>
<dbReference type="RefSeq" id="WP_172981300.1">
    <property type="nucleotide sequence ID" value="NZ_WCFV01000058.1"/>
</dbReference>